<dbReference type="GO" id="GO:0003700">
    <property type="term" value="F:DNA-binding transcription factor activity"/>
    <property type="evidence" value="ECO:0007669"/>
    <property type="project" value="TreeGrafter"/>
</dbReference>
<feature type="region of interest" description="Disordered" evidence="5">
    <location>
        <begin position="54"/>
        <end position="89"/>
    </location>
</feature>
<evidence type="ECO:0000256" key="5">
    <source>
        <dbReference type="SAM" id="MobiDB-lite"/>
    </source>
</evidence>
<organism evidence="7 8">
    <name type="scientific">Actinomadura montaniterrae</name>
    <dbReference type="NCBI Taxonomy" id="1803903"/>
    <lineage>
        <taxon>Bacteria</taxon>
        <taxon>Bacillati</taxon>
        <taxon>Actinomycetota</taxon>
        <taxon>Actinomycetes</taxon>
        <taxon>Streptosporangiales</taxon>
        <taxon>Thermomonosporaceae</taxon>
        <taxon>Actinomadura</taxon>
    </lineage>
</organism>
<gene>
    <name evidence="7" type="ORF">F9B16_07990</name>
</gene>
<protein>
    <submittedName>
        <fullName evidence="7">TetR/AcrR family transcriptional regulator</fullName>
    </submittedName>
</protein>
<reference evidence="7 8" key="1">
    <citation type="submission" date="2019-09" db="EMBL/GenBank/DDBJ databases">
        <title>Actinomadura physcomitrii sp. nov., a novel actinomycete isolated from moss [Physcomitrium sphaericum (Ludw) Fuernr].</title>
        <authorList>
            <person name="Liu C."/>
            <person name="Zhuang X."/>
        </authorList>
    </citation>
    <scope>NUCLEOTIDE SEQUENCE [LARGE SCALE GENOMIC DNA]</scope>
    <source>
        <strain evidence="7 8">CYP1-1B</strain>
    </source>
</reference>
<dbReference type="InterPro" id="IPR050109">
    <property type="entry name" value="HTH-type_TetR-like_transc_reg"/>
</dbReference>
<keyword evidence="8" id="KW-1185">Reference proteome</keyword>
<dbReference type="SUPFAM" id="SSF46689">
    <property type="entry name" value="Homeodomain-like"/>
    <property type="match status" value="1"/>
</dbReference>
<dbReference type="PANTHER" id="PTHR30055">
    <property type="entry name" value="HTH-TYPE TRANSCRIPTIONAL REGULATOR RUTR"/>
    <property type="match status" value="1"/>
</dbReference>
<dbReference type="GO" id="GO:0000976">
    <property type="term" value="F:transcription cis-regulatory region binding"/>
    <property type="evidence" value="ECO:0007669"/>
    <property type="project" value="TreeGrafter"/>
</dbReference>
<dbReference type="Pfam" id="PF13305">
    <property type="entry name" value="TetR_C_33"/>
    <property type="match status" value="1"/>
</dbReference>
<keyword evidence="2 4" id="KW-0238">DNA-binding</keyword>
<dbReference type="InterPro" id="IPR001647">
    <property type="entry name" value="HTH_TetR"/>
</dbReference>
<dbReference type="OrthoDB" id="4709966at2"/>
<proteinExistence type="predicted"/>
<dbReference type="AlphaFoldDB" id="A0A6L3VXZ0"/>
<evidence type="ECO:0000256" key="1">
    <source>
        <dbReference type="ARBA" id="ARBA00023015"/>
    </source>
</evidence>
<evidence type="ECO:0000256" key="4">
    <source>
        <dbReference type="PROSITE-ProRule" id="PRU00335"/>
    </source>
</evidence>
<dbReference type="Gene3D" id="1.10.357.10">
    <property type="entry name" value="Tetracycline Repressor, domain 2"/>
    <property type="match status" value="1"/>
</dbReference>
<dbReference type="PANTHER" id="PTHR30055:SF209">
    <property type="entry name" value="POSSIBLE TRANSCRIPTIONAL REGULATORY PROTEIN (PROBABLY TETR-FAMILY)"/>
    <property type="match status" value="1"/>
</dbReference>
<name>A0A6L3VXZ0_9ACTN</name>
<dbReference type="Pfam" id="PF00440">
    <property type="entry name" value="TetR_N"/>
    <property type="match status" value="1"/>
</dbReference>
<evidence type="ECO:0000313" key="8">
    <source>
        <dbReference type="Proteomes" id="UP000483004"/>
    </source>
</evidence>
<dbReference type="EMBL" id="WBMR01000015">
    <property type="protein sequence ID" value="KAB2386078.1"/>
    <property type="molecule type" value="Genomic_DNA"/>
</dbReference>
<evidence type="ECO:0000256" key="3">
    <source>
        <dbReference type="ARBA" id="ARBA00023163"/>
    </source>
</evidence>
<feature type="compositionally biased region" description="Basic and acidic residues" evidence="5">
    <location>
        <begin position="114"/>
        <end position="136"/>
    </location>
</feature>
<feature type="region of interest" description="Disordered" evidence="5">
    <location>
        <begin position="112"/>
        <end position="143"/>
    </location>
</feature>
<evidence type="ECO:0000256" key="2">
    <source>
        <dbReference type="ARBA" id="ARBA00023125"/>
    </source>
</evidence>
<comment type="caution">
    <text evidence="7">The sequence shown here is derived from an EMBL/GenBank/DDBJ whole genome shotgun (WGS) entry which is preliminary data.</text>
</comment>
<evidence type="ECO:0000259" key="6">
    <source>
        <dbReference type="PROSITE" id="PS50977"/>
    </source>
</evidence>
<feature type="DNA-binding region" description="H-T-H motif" evidence="4">
    <location>
        <begin position="239"/>
        <end position="258"/>
    </location>
</feature>
<accession>A0A6L3VXZ0</accession>
<dbReference type="Proteomes" id="UP000483004">
    <property type="component" value="Unassembled WGS sequence"/>
</dbReference>
<keyword evidence="1" id="KW-0805">Transcription regulation</keyword>
<dbReference type="InterPro" id="IPR036271">
    <property type="entry name" value="Tet_transcr_reg_TetR-rel_C_sf"/>
</dbReference>
<dbReference type="InterPro" id="IPR009057">
    <property type="entry name" value="Homeodomain-like_sf"/>
</dbReference>
<feature type="domain" description="HTH tetR-type" evidence="6">
    <location>
        <begin position="216"/>
        <end position="276"/>
    </location>
</feature>
<dbReference type="SUPFAM" id="SSF48498">
    <property type="entry name" value="Tetracyclin repressor-like, C-terminal domain"/>
    <property type="match status" value="1"/>
</dbReference>
<keyword evidence="3" id="KW-0804">Transcription</keyword>
<dbReference type="PROSITE" id="PS50977">
    <property type="entry name" value="HTH_TETR_2"/>
    <property type="match status" value="1"/>
</dbReference>
<sequence length="411" mass="42920">MAPPTSKHALVAAGFGVGLGGAGGYAFAGVLLLDGRRWRVGLVVRCVRSAQQDDGEDALCDGGQPASPASAERQKHQGDGHSGGCGDPRDEDCVVPLGPVLALVVEAARPAVHARREPRVPDHRHLKDDQQDRHSDVGSPARSALDGAAAGRCLRGSHAASLGCPAAVPHEYKYSSAAGLTGLRGRAITALLSKNGVIEDGMASSAYELAQQRGDEAIRTSLLDAASRLLAAEGPGALALRRIAAEVGCSTTVLYRMFDGKAGLIEALYVEAFERFRRRLAAVPERSDPLEHLADLGRAYRENALADRNYYRLMFGEPIPGFRPSDEALVKAAATFTILQDAVAACAAAGLLSGGEPRHVAASLWAAIHGVVSLELAGHLPADAGEVFESTLAAMGAGLFRAPTAPEKRGR</sequence>
<dbReference type="InterPro" id="IPR025996">
    <property type="entry name" value="MT1864/Rv1816-like_C"/>
</dbReference>
<evidence type="ECO:0000313" key="7">
    <source>
        <dbReference type="EMBL" id="KAB2386078.1"/>
    </source>
</evidence>